<evidence type="ECO:0000313" key="1">
    <source>
        <dbReference type="EMBL" id="KAJ9653103.1"/>
    </source>
</evidence>
<proteinExistence type="predicted"/>
<organism evidence="1 2">
    <name type="scientific">Neophaeococcomyces mojaviensis</name>
    <dbReference type="NCBI Taxonomy" id="3383035"/>
    <lineage>
        <taxon>Eukaryota</taxon>
        <taxon>Fungi</taxon>
        <taxon>Dikarya</taxon>
        <taxon>Ascomycota</taxon>
        <taxon>Pezizomycotina</taxon>
        <taxon>Eurotiomycetes</taxon>
        <taxon>Chaetothyriomycetidae</taxon>
        <taxon>Chaetothyriales</taxon>
        <taxon>Chaetothyriales incertae sedis</taxon>
        <taxon>Neophaeococcomyces</taxon>
    </lineage>
</organism>
<dbReference type="Proteomes" id="UP001172386">
    <property type="component" value="Unassembled WGS sequence"/>
</dbReference>
<comment type="caution">
    <text evidence="1">The sequence shown here is derived from an EMBL/GenBank/DDBJ whole genome shotgun (WGS) entry which is preliminary data.</text>
</comment>
<keyword evidence="2" id="KW-1185">Reference proteome</keyword>
<protein>
    <submittedName>
        <fullName evidence="1">Uncharacterized protein</fullName>
    </submittedName>
</protein>
<dbReference type="EMBL" id="JAPDRQ010000167">
    <property type="protein sequence ID" value="KAJ9653103.1"/>
    <property type="molecule type" value="Genomic_DNA"/>
</dbReference>
<accession>A0ACC2ZZI0</accession>
<name>A0ACC2ZZI0_9EURO</name>
<evidence type="ECO:0000313" key="2">
    <source>
        <dbReference type="Proteomes" id="UP001172386"/>
    </source>
</evidence>
<gene>
    <name evidence="1" type="ORF">H2198_007678</name>
</gene>
<reference evidence="1" key="1">
    <citation type="submission" date="2022-10" db="EMBL/GenBank/DDBJ databases">
        <title>Culturing micro-colonial fungi from biological soil crusts in the Mojave desert and describing Neophaeococcomyces mojavensis, and introducing the new genera and species Taxawa tesnikishii.</title>
        <authorList>
            <person name="Kurbessoian T."/>
            <person name="Stajich J.E."/>
        </authorList>
    </citation>
    <scope>NUCLEOTIDE SEQUENCE</scope>
    <source>
        <strain evidence="1">JES_112</strain>
    </source>
</reference>
<sequence length="680" mass="77796">MTKKCQRISPSVRQGGHQGGMSDGNDYDNDSATESQSSNIEPHSAMYHFGQVGKYDNSIAMYYTVPPPLDPALQFSAVAQSEDEQEQPDLFSTCITSELHESGVNVDTFLHPNYSADAGEQYELCDGYDGVPGKFRILGETVPLTDSDTIHVPVFPRHHVAQLYGTVYQPTAPIASHFYPMNVNSVSTRPAPSGTLPLRRKGITDFKANRPIFPKSGVEHRQAPPNTFDASEPVQGQKRRRALSPESKENARQVRIKGACARCSKLRTRCDKNRPCQTCKGDAKRKLDIPCMEEFPMDRWGHLFTDVMYGHLDHAHKFRCMPESTSEKVFTLRLQQYFDDPELKIPVREFVPRVEQDLNQSIFPITQNGENFEVQEAQILSPPLVPAITRNKSLSYCRYFYRCVRRWLECAQFHADLDWHKTFFRQEYGKPWPRMIFGQVCSFYHVVTRDGCPILKDCLATTVLVYMLGHSFYIPPEDVPDVLAKTEFGAKYDKEPTFYVSPVHVDRFVKILLFPVYKGAVKASLKGFQSLYSPARPTKFRRDRLLAISIVLLIVAASQQGKAIEKALAQHRRGNSIDPEQVYEQIHKIEKHIVDMVLELWRYKFPPNAILPDEDREDPIRAIAAKNFNIMEKFRKSYEDYSEKLRDLPTELPAQVDPKSFGADNVERVLKRFYLCVFPT</sequence>